<evidence type="ECO:0000256" key="4">
    <source>
        <dbReference type="ARBA" id="ARBA00037131"/>
    </source>
</evidence>
<organism evidence="6 7">
    <name type="scientific">Legionella israelensis</name>
    <dbReference type="NCBI Taxonomy" id="454"/>
    <lineage>
        <taxon>Bacteria</taxon>
        <taxon>Pseudomonadati</taxon>
        <taxon>Pseudomonadota</taxon>
        <taxon>Gammaproteobacteria</taxon>
        <taxon>Legionellales</taxon>
        <taxon>Legionellaceae</taxon>
        <taxon>Legionella</taxon>
    </lineage>
</organism>
<evidence type="ECO:0000256" key="1">
    <source>
        <dbReference type="ARBA" id="ARBA00004496"/>
    </source>
</evidence>
<dbReference type="RefSeq" id="WP_058500838.1">
    <property type="nucleotide sequence ID" value="NZ_CAAAJA010000028.1"/>
</dbReference>
<dbReference type="EMBL" id="LNYH01000014">
    <property type="protein sequence ID" value="KTD32128.1"/>
    <property type="molecule type" value="Genomic_DNA"/>
</dbReference>
<dbReference type="PATRIC" id="fig|454.4.peg.472"/>
<evidence type="ECO:0000259" key="5">
    <source>
        <dbReference type="Pfam" id="PF00582"/>
    </source>
</evidence>
<dbReference type="Proteomes" id="UP000054761">
    <property type="component" value="Unassembled WGS sequence"/>
</dbReference>
<dbReference type="STRING" id="454.Lisr_0451"/>
<protein>
    <recommendedName>
        <fullName evidence="5">UspA domain-containing protein</fullName>
    </recommendedName>
</protein>
<gene>
    <name evidence="6" type="ORF">Lisr_0451</name>
</gene>
<dbReference type="PANTHER" id="PTHR47892:SF1">
    <property type="entry name" value="UNIVERSAL STRESS PROTEIN E"/>
    <property type="match status" value="1"/>
</dbReference>
<evidence type="ECO:0000256" key="2">
    <source>
        <dbReference type="ARBA" id="ARBA00008791"/>
    </source>
</evidence>
<feature type="domain" description="UspA" evidence="5">
    <location>
        <begin position="151"/>
        <end position="300"/>
    </location>
</feature>
<dbReference type="Pfam" id="PF00582">
    <property type="entry name" value="Usp"/>
    <property type="match status" value="2"/>
</dbReference>
<evidence type="ECO:0000256" key="3">
    <source>
        <dbReference type="ARBA" id="ARBA00022490"/>
    </source>
</evidence>
<proteinExistence type="inferred from homology"/>
<dbReference type="OrthoDB" id="239260at2"/>
<accession>A0A0W0WIK1</accession>
<dbReference type="InterPro" id="IPR006016">
    <property type="entry name" value="UspA"/>
</dbReference>
<dbReference type="PANTHER" id="PTHR47892">
    <property type="entry name" value="UNIVERSAL STRESS PROTEIN E"/>
    <property type="match status" value="1"/>
</dbReference>
<evidence type="ECO:0000313" key="7">
    <source>
        <dbReference type="Proteomes" id="UP000054761"/>
    </source>
</evidence>
<reference evidence="6 7" key="1">
    <citation type="submission" date="2015-11" db="EMBL/GenBank/DDBJ databases">
        <title>Genomic analysis of 38 Legionella species identifies large and diverse effector repertoires.</title>
        <authorList>
            <person name="Burstein D."/>
            <person name="Amaro F."/>
            <person name="Zusman T."/>
            <person name="Lifshitz Z."/>
            <person name="Cohen O."/>
            <person name="Gilbert J.A."/>
            <person name="Pupko T."/>
            <person name="Shuman H.A."/>
            <person name="Segal G."/>
        </authorList>
    </citation>
    <scope>NUCLEOTIDE SEQUENCE [LARGE SCALE GENOMIC DNA]</scope>
    <source>
        <strain evidence="6 7">Bercovier 4</strain>
    </source>
</reference>
<dbReference type="Gene3D" id="3.40.50.12370">
    <property type="match status" value="1"/>
</dbReference>
<dbReference type="GO" id="GO:0005737">
    <property type="term" value="C:cytoplasm"/>
    <property type="evidence" value="ECO:0007669"/>
    <property type="project" value="UniProtKB-SubCell"/>
</dbReference>
<evidence type="ECO:0000313" key="6">
    <source>
        <dbReference type="EMBL" id="KTD32128.1"/>
    </source>
</evidence>
<keyword evidence="3" id="KW-0963">Cytoplasm</keyword>
<comment type="subcellular location">
    <subcellularLocation>
        <location evidence="1">Cytoplasm</location>
    </subcellularLocation>
</comment>
<comment type="similarity">
    <text evidence="2">Belongs to the universal stress protein A family.</text>
</comment>
<name>A0A0W0WIK1_9GAMM</name>
<dbReference type="SUPFAM" id="SSF52402">
    <property type="entry name" value="Adenine nucleotide alpha hydrolases-like"/>
    <property type="match status" value="2"/>
</dbReference>
<sequence>MHQFTNILFVSHGISDETAVLKETIKLAIDNEARLSVLIVCPDFPKRLKDYVQPYEQTLKDHLNENIKAAISELNLNKKKPDIAIHVESGKTPDIRIIRHVLRHSHDLLVKEIESSDNAKGFKALDMELLRKCPCALFLHRPSKHAYNKLHVAVAIDPFEEDQAGLDLTIELLQISHSLAKQYTGKLSIFSCWSFALEGYVRGNPWLKITPEEIDNLLAEEKESHKKAIKEQIKAAKIKDNYTIVQLKGQPEYLIPKEIEHKKIDILVMGTVARTGISGFIIGNTAENILQRINCSLLALKPQGFTSPVKAYE</sequence>
<comment type="caution">
    <text evidence="6">The sequence shown here is derived from an EMBL/GenBank/DDBJ whole genome shotgun (WGS) entry which is preliminary data.</text>
</comment>
<comment type="function">
    <text evidence="4">Required for resistance to DNA-damaging agents.</text>
</comment>
<dbReference type="AlphaFoldDB" id="A0A0W0WIK1"/>
<keyword evidence="7" id="KW-1185">Reference proteome</keyword>
<feature type="domain" description="UspA" evidence="5">
    <location>
        <begin position="4"/>
        <end position="136"/>
    </location>
</feature>